<organism evidence="1 2">
    <name type="scientific">Rattus norvegicus</name>
    <name type="common">Rat</name>
    <dbReference type="NCBI Taxonomy" id="10116"/>
    <lineage>
        <taxon>Eukaryota</taxon>
        <taxon>Metazoa</taxon>
        <taxon>Chordata</taxon>
        <taxon>Craniata</taxon>
        <taxon>Vertebrata</taxon>
        <taxon>Euteleostomi</taxon>
        <taxon>Mammalia</taxon>
        <taxon>Eutheria</taxon>
        <taxon>Euarchontoglires</taxon>
        <taxon>Glires</taxon>
        <taxon>Rodentia</taxon>
        <taxon>Myomorpha</taxon>
        <taxon>Muroidea</taxon>
        <taxon>Muridae</taxon>
        <taxon>Murinae</taxon>
        <taxon>Rattus</taxon>
    </lineage>
</organism>
<accession>A6IJ52</accession>
<proteinExistence type="predicted"/>
<dbReference type="Proteomes" id="UP000234681">
    <property type="component" value="Chromosome 5"/>
</dbReference>
<sequence length="31" mass="4051">MTQHRVGWDSWHLFFFFKQRKKQLSRNCYFQ</sequence>
<protein>
    <submittedName>
        <fullName evidence="1">RCG64308</fullName>
    </submittedName>
</protein>
<evidence type="ECO:0000313" key="2">
    <source>
        <dbReference type="Proteomes" id="UP000234681"/>
    </source>
</evidence>
<gene>
    <name evidence="1" type="ORF">rCG_64308</name>
</gene>
<dbReference type="EMBL" id="CH473962">
    <property type="protein sequence ID" value="EDL98772.1"/>
    <property type="molecule type" value="Genomic_DNA"/>
</dbReference>
<name>A6IJ52_RAT</name>
<dbReference type="AlphaFoldDB" id="A6IJ52"/>
<reference evidence="2" key="1">
    <citation type="submission" date="2005-09" db="EMBL/GenBank/DDBJ databases">
        <authorList>
            <person name="Mural R.J."/>
            <person name="Li P.W."/>
            <person name="Adams M.D."/>
            <person name="Amanatides P.G."/>
            <person name="Baden-Tillson H."/>
            <person name="Barnstead M."/>
            <person name="Chin S.H."/>
            <person name="Dew I."/>
            <person name="Evans C.A."/>
            <person name="Ferriera S."/>
            <person name="Flanigan M."/>
            <person name="Fosler C."/>
            <person name="Glodek A."/>
            <person name="Gu Z."/>
            <person name="Holt R.A."/>
            <person name="Jennings D."/>
            <person name="Kraft C.L."/>
            <person name="Lu F."/>
            <person name="Nguyen T."/>
            <person name="Nusskern D.R."/>
            <person name="Pfannkoch C.M."/>
            <person name="Sitter C."/>
            <person name="Sutton G.G."/>
            <person name="Venter J.C."/>
            <person name="Wang Z."/>
            <person name="Woodage T."/>
            <person name="Zheng X.H."/>
            <person name="Zhong F."/>
        </authorList>
    </citation>
    <scope>NUCLEOTIDE SEQUENCE [LARGE SCALE GENOMIC DNA]</scope>
    <source>
        <strain>BN</strain>
        <strain evidence="2">Sprague-Dawley</strain>
    </source>
</reference>
<evidence type="ECO:0000313" key="1">
    <source>
        <dbReference type="EMBL" id="EDL98772.1"/>
    </source>
</evidence>